<comment type="subcellular location">
    <subcellularLocation>
        <location evidence="1">Cell outer membrane</location>
    </subcellularLocation>
</comment>
<evidence type="ECO:0000256" key="1">
    <source>
        <dbReference type="ARBA" id="ARBA00004442"/>
    </source>
</evidence>
<evidence type="ECO:0000256" key="8">
    <source>
        <dbReference type="SAM" id="SignalP"/>
    </source>
</evidence>
<dbReference type="PANTHER" id="PTHR30026">
    <property type="entry name" value="OUTER MEMBRANE PROTEIN TOLC"/>
    <property type="match status" value="1"/>
</dbReference>
<feature type="signal peptide" evidence="8">
    <location>
        <begin position="1"/>
        <end position="24"/>
    </location>
</feature>
<evidence type="ECO:0000256" key="4">
    <source>
        <dbReference type="ARBA" id="ARBA00022452"/>
    </source>
</evidence>
<keyword evidence="4" id="KW-1134">Transmembrane beta strand</keyword>
<evidence type="ECO:0000256" key="6">
    <source>
        <dbReference type="ARBA" id="ARBA00023136"/>
    </source>
</evidence>
<proteinExistence type="inferred from homology"/>
<dbReference type="GO" id="GO:0009279">
    <property type="term" value="C:cell outer membrane"/>
    <property type="evidence" value="ECO:0007669"/>
    <property type="project" value="UniProtKB-SubCell"/>
</dbReference>
<dbReference type="Gene3D" id="1.20.1600.10">
    <property type="entry name" value="Outer membrane efflux proteins (OEP)"/>
    <property type="match status" value="1"/>
</dbReference>
<gene>
    <name evidence="9" type="primary">tolC</name>
    <name evidence="9" type="ORF">BWY73_01402</name>
</gene>
<keyword evidence="7" id="KW-0998">Cell outer membrane</keyword>
<reference evidence="9" key="1">
    <citation type="submission" date="2017-02" db="EMBL/GenBank/DDBJ databases">
        <title>Delving into the versatile metabolic prowess of the omnipresent phylum Bacteroidetes.</title>
        <authorList>
            <person name="Nobu M.K."/>
            <person name="Mei R."/>
            <person name="Narihiro T."/>
            <person name="Kuroda K."/>
            <person name="Liu W.-T."/>
        </authorList>
    </citation>
    <scope>NUCLEOTIDE SEQUENCE</scope>
    <source>
        <strain evidence="9">ADurb.Bin417</strain>
    </source>
</reference>
<accession>A0A1V5MA47</accession>
<dbReference type="Proteomes" id="UP000485484">
    <property type="component" value="Unassembled WGS sequence"/>
</dbReference>
<keyword evidence="3" id="KW-0813">Transport</keyword>
<evidence type="ECO:0000256" key="2">
    <source>
        <dbReference type="ARBA" id="ARBA00007613"/>
    </source>
</evidence>
<feature type="chain" id="PRO_5012053659" evidence="8">
    <location>
        <begin position="25"/>
        <end position="429"/>
    </location>
</feature>
<sequence>MRIRSLVCVLGGLTLFLLSQGVPAGAETLTLEKAVAEARSKSLLLQQAQAGLASASYAAAEQKTYLYPSFNLSGNYGYWEGMSSTAGSSNGQDYASISFSASQPIYNGGRLKAAYQSALLNVGLARHLYDQAGLDLALQVRNSYYAILRLKKTVSVAEELVSNRQRHLAEVEKKVQIGVLPKVEKLKAEVELAHSRDSLTSVRNNLALAYSSLNRLLERPLEGMLELAEVDTTARPSWAGVAPDSLYEEALRQRPEIRYGELQLARSRQNEISARSGYHPELALTVSQGEYQADAFRGSWQDSSQLMLLLSWNVWNFGQVRNRLAASRSETSRVALALDDQVRMVRLEVKNAWLSLESSLDRIDTAGQAVGQAEEVLRMQGIRFQEGLATNTEVLDAEFALAQARTNYYNAVYDFLQAEAYLRRSLGRE</sequence>
<dbReference type="InterPro" id="IPR051906">
    <property type="entry name" value="TolC-like"/>
</dbReference>
<name>A0A1V5MA47_UNCT6</name>
<comment type="caution">
    <text evidence="9">The sequence shown here is derived from an EMBL/GenBank/DDBJ whole genome shotgun (WGS) entry which is preliminary data.</text>
</comment>
<comment type="similarity">
    <text evidence="2">Belongs to the outer membrane factor (OMF) (TC 1.B.17) family.</text>
</comment>
<evidence type="ECO:0000256" key="3">
    <source>
        <dbReference type="ARBA" id="ARBA00022448"/>
    </source>
</evidence>
<dbReference type="GO" id="GO:0015562">
    <property type="term" value="F:efflux transmembrane transporter activity"/>
    <property type="evidence" value="ECO:0007669"/>
    <property type="project" value="InterPro"/>
</dbReference>
<dbReference type="AlphaFoldDB" id="A0A1V5MA47"/>
<keyword evidence="8" id="KW-0732">Signal</keyword>
<keyword evidence="5" id="KW-0812">Transmembrane</keyword>
<keyword evidence="6" id="KW-0472">Membrane</keyword>
<dbReference type="InterPro" id="IPR003423">
    <property type="entry name" value="OMP_efflux"/>
</dbReference>
<dbReference type="GO" id="GO:1990281">
    <property type="term" value="C:efflux pump complex"/>
    <property type="evidence" value="ECO:0007669"/>
    <property type="project" value="TreeGrafter"/>
</dbReference>
<organism evidence="9">
    <name type="scientific">candidate division TA06 bacterium ADurb.Bin417</name>
    <dbReference type="NCBI Taxonomy" id="1852828"/>
    <lineage>
        <taxon>Bacteria</taxon>
        <taxon>Bacteria division TA06</taxon>
    </lineage>
</organism>
<dbReference type="EMBL" id="MWAK01000304">
    <property type="protein sequence ID" value="OPZ90005.1"/>
    <property type="molecule type" value="Genomic_DNA"/>
</dbReference>
<evidence type="ECO:0000256" key="5">
    <source>
        <dbReference type="ARBA" id="ARBA00022692"/>
    </source>
</evidence>
<evidence type="ECO:0000256" key="7">
    <source>
        <dbReference type="ARBA" id="ARBA00023237"/>
    </source>
</evidence>
<dbReference type="GO" id="GO:0015288">
    <property type="term" value="F:porin activity"/>
    <property type="evidence" value="ECO:0007669"/>
    <property type="project" value="TreeGrafter"/>
</dbReference>
<evidence type="ECO:0000313" key="9">
    <source>
        <dbReference type="EMBL" id="OPZ90005.1"/>
    </source>
</evidence>
<dbReference type="PANTHER" id="PTHR30026:SF20">
    <property type="entry name" value="OUTER MEMBRANE PROTEIN TOLC"/>
    <property type="match status" value="1"/>
</dbReference>
<protein>
    <submittedName>
        <fullName evidence="9">Outer membrane protein TolC</fullName>
    </submittedName>
</protein>
<dbReference type="SUPFAM" id="SSF56954">
    <property type="entry name" value="Outer membrane efflux proteins (OEP)"/>
    <property type="match status" value="1"/>
</dbReference>
<dbReference type="Pfam" id="PF02321">
    <property type="entry name" value="OEP"/>
    <property type="match status" value="2"/>
</dbReference>